<reference evidence="9" key="1">
    <citation type="journal article" date="2020" name="Nat. Commun.">
        <title>Large-scale genome sequencing of mycorrhizal fungi provides insights into the early evolution of symbiotic traits.</title>
        <authorList>
            <person name="Miyauchi S."/>
            <person name="Kiss E."/>
            <person name="Kuo A."/>
            <person name="Drula E."/>
            <person name="Kohler A."/>
            <person name="Sanchez-Garcia M."/>
            <person name="Morin E."/>
            <person name="Andreopoulos B."/>
            <person name="Barry K.W."/>
            <person name="Bonito G."/>
            <person name="Buee M."/>
            <person name="Carver A."/>
            <person name="Chen C."/>
            <person name="Cichocki N."/>
            <person name="Clum A."/>
            <person name="Culley D."/>
            <person name="Crous P.W."/>
            <person name="Fauchery L."/>
            <person name="Girlanda M."/>
            <person name="Hayes R.D."/>
            <person name="Keri Z."/>
            <person name="LaButti K."/>
            <person name="Lipzen A."/>
            <person name="Lombard V."/>
            <person name="Magnuson J."/>
            <person name="Maillard F."/>
            <person name="Murat C."/>
            <person name="Nolan M."/>
            <person name="Ohm R.A."/>
            <person name="Pangilinan J."/>
            <person name="Pereira M.F."/>
            <person name="Perotto S."/>
            <person name="Peter M."/>
            <person name="Pfister S."/>
            <person name="Riley R."/>
            <person name="Sitrit Y."/>
            <person name="Stielow J.B."/>
            <person name="Szollosi G."/>
            <person name="Zifcakova L."/>
            <person name="Stursova M."/>
            <person name="Spatafora J.W."/>
            <person name="Tedersoo L."/>
            <person name="Vaario L.M."/>
            <person name="Yamada A."/>
            <person name="Yan M."/>
            <person name="Wang P."/>
            <person name="Xu J."/>
            <person name="Bruns T."/>
            <person name="Baldrian P."/>
            <person name="Vilgalys R."/>
            <person name="Dunand C."/>
            <person name="Henrissat B."/>
            <person name="Grigoriev I.V."/>
            <person name="Hibbett D."/>
            <person name="Nagy L.G."/>
            <person name="Martin F.M."/>
        </authorList>
    </citation>
    <scope>NUCLEOTIDE SEQUENCE</scope>
    <source>
        <strain evidence="9">UH-Tt-Lm1</strain>
    </source>
</reference>
<feature type="region of interest" description="Disordered" evidence="7">
    <location>
        <begin position="339"/>
        <end position="372"/>
    </location>
</feature>
<dbReference type="Proteomes" id="UP000736335">
    <property type="component" value="Unassembled WGS sequence"/>
</dbReference>
<dbReference type="PROSITE" id="PS50071">
    <property type="entry name" value="HOMEOBOX_2"/>
    <property type="match status" value="1"/>
</dbReference>
<dbReference type="InterPro" id="IPR051775">
    <property type="entry name" value="Homeobox_domain"/>
</dbReference>
<keyword evidence="10" id="KW-1185">Reference proteome</keyword>
<evidence type="ECO:0000256" key="7">
    <source>
        <dbReference type="SAM" id="MobiDB-lite"/>
    </source>
</evidence>
<evidence type="ECO:0000256" key="1">
    <source>
        <dbReference type="ARBA" id="ARBA00004123"/>
    </source>
</evidence>
<dbReference type="GO" id="GO:0000976">
    <property type="term" value="F:transcription cis-regulatory region binding"/>
    <property type="evidence" value="ECO:0007669"/>
    <property type="project" value="TreeGrafter"/>
</dbReference>
<dbReference type="GO" id="GO:0000981">
    <property type="term" value="F:DNA-binding transcription factor activity, RNA polymerase II-specific"/>
    <property type="evidence" value="ECO:0007669"/>
    <property type="project" value="InterPro"/>
</dbReference>
<comment type="caution">
    <text evidence="9">The sequence shown here is derived from an EMBL/GenBank/DDBJ whole genome shotgun (WGS) entry which is preliminary data.</text>
</comment>
<organism evidence="9 10">
    <name type="scientific">Thelephora terrestris</name>
    <dbReference type="NCBI Taxonomy" id="56493"/>
    <lineage>
        <taxon>Eukaryota</taxon>
        <taxon>Fungi</taxon>
        <taxon>Dikarya</taxon>
        <taxon>Basidiomycota</taxon>
        <taxon>Agaricomycotina</taxon>
        <taxon>Agaricomycetes</taxon>
        <taxon>Thelephorales</taxon>
        <taxon>Thelephoraceae</taxon>
        <taxon>Thelephora</taxon>
    </lineage>
</organism>
<accession>A0A9P6LCT0</accession>
<keyword evidence="2 5" id="KW-0238">DNA-binding</keyword>
<feature type="compositionally biased region" description="Low complexity" evidence="7">
    <location>
        <begin position="100"/>
        <end position="114"/>
    </location>
</feature>
<sequence>MDNSLDYSALSNSCIPTTVPTNVDPSLVDFREFYPYIPNEIKHRKRTTQAQLEVLEQTFAHDKKPNGIMRANLARQLDMTPRGVQVWFQNRRAKEKTLAKKAAAKLQQPQPLQADSPESPDSPGANPSISLEPSPSTVTDSRRPSISPPVSPPAVNVIESSQVSQSAASSLLSARYDLTDPNYPLNLRRGSLPIITRSTSEDCARLRIQPTFDPLARRGSLGLDVSRLAAHPYAHLAAAANNGGGNGIYTGTGPVRGHRIHGSGKSNSLPGPKAADQYGHLHSYRSMPSHRASMPYVFSQGTPQSTDTAFVPIKHSTPAFVSRYHDGLYSMSSRSIAEPIPGPLPTPNFSFGDSTASPPAPSPSTSESSEQFTAALSTYAFPSATDADQEEEVHPNASYGPFASRFSSIASLAGSESSITSAFYSEPGSVDEYPADFHPHSRRQSHVLDHFSNLGIEGHIPSSSADSTKRSPEQVHPSEHSGVNAAYVSPRPNMSNGGSPHPSTKPVRYVSSELASALSPTSDGSVPYDGTERYSEGARMMTNPVISPPTLESAPLVGNIGRACYENQYCPGSYSMYNDGFDAPSKVGHYTVPPYANGQSHGGLTNPTSVVSPVYSNQESNVVDVAGYRFGTSH</sequence>
<keyword evidence="4 5" id="KW-0539">Nucleus</keyword>
<reference evidence="9" key="2">
    <citation type="submission" date="2020-11" db="EMBL/GenBank/DDBJ databases">
        <authorList>
            <consortium name="DOE Joint Genome Institute"/>
            <person name="Kuo A."/>
            <person name="Miyauchi S."/>
            <person name="Kiss E."/>
            <person name="Drula E."/>
            <person name="Kohler A."/>
            <person name="Sanchez-Garcia M."/>
            <person name="Andreopoulos B."/>
            <person name="Barry K.W."/>
            <person name="Bonito G."/>
            <person name="Buee M."/>
            <person name="Carver A."/>
            <person name="Chen C."/>
            <person name="Cichocki N."/>
            <person name="Clum A."/>
            <person name="Culley D."/>
            <person name="Crous P.W."/>
            <person name="Fauchery L."/>
            <person name="Girlanda M."/>
            <person name="Hayes R."/>
            <person name="Keri Z."/>
            <person name="Labutti K."/>
            <person name="Lipzen A."/>
            <person name="Lombard V."/>
            <person name="Magnuson J."/>
            <person name="Maillard F."/>
            <person name="Morin E."/>
            <person name="Murat C."/>
            <person name="Nolan M."/>
            <person name="Ohm R."/>
            <person name="Pangilinan J."/>
            <person name="Pereira M."/>
            <person name="Perotto S."/>
            <person name="Peter M."/>
            <person name="Riley R."/>
            <person name="Sitrit Y."/>
            <person name="Stielow B."/>
            <person name="Szollosi G."/>
            <person name="Zifcakova L."/>
            <person name="Stursova M."/>
            <person name="Spatafora J.W."/>
            <person name="Tedersoo L."/>
            <person name="Vaario L.-M."/>
            <person name="Yamada A."/>
            <person name="Yan M."/>
            <person name="Wang P."/>
            <person name="Xu J."/>
            <person name="Bruns T."/>
            <person name="Baldrian P."/>
            <person name="Vilgalys R."/>
            <person name="Henrissat B."/>
            <person name="Grigoriev I.V."/>
            <person name="Hibbett D."/>
            <person name="Nagy L.G."/>
            <person name="Martin F.M."/>
        </authorList>
    </citation>
    <scope>NUCLEOTIDE SEQUENCE</scope>
    <source>
        <strain evidence="9">UH-Tt-Lm1</strain>
    </source>
</reference>
<evidence type="ECO:0000256" key="3">
    <source>
        <dbReference type="ARBA" id="ARBA00023155"/>
    </source>
</evidence>
<feature type="region of interest" description="Disordered" evidence="7">
    <location>
        <begin position="457"/>
        <end position="507"/>
    </location>
</feature>
<feature type="compositionally biased region" description="Polar residues" evidence="7">
    <location>
        <begin position="125"/>
        <end position="139"/>
    </location>
</feature>
<feature type="DNA-binding region" description="Homeobox" evidence="5">
    <location>
        <begin position="40"/>
        <end position="99"/>
    </location>
</feature>
<feature type="domain" description="Homeobox" evidence="8">
    <location>
        <begin position="38"/>
        <end position="98"/>
    </location>
</feature>
<feature type="compositionally biased region" description="Polar residues" evidence="7">
    <location>
        <begin position="492"/>
        <end position="502"/>
    </location>
</feature>
<proteinExistence type="predicted"/>
<dbReference type="AlphaFoldDB" id="A0A9P6LCT0"/>
<feature type="compositionally biased region" description="Basic and acidic residues" evidence="7">
    <location>
        <begin position="467"/>
        <end position="479"/>
    </location>
</feature>
<evidence type="ECO:0000313" key="9">
    <source>
        <dbReference type="EMBL" id="KAF9792992.1"/>
    </source>
</evidence>
<comment type="subcellular location">
    <subcellularLocation>
        <location evidence="1 5 6">Nucleus</location>
    </subcellularLocation>
</comment>
<dbReference type="SUPFAM" id="SSF46689">
    <property type="entry name" value="Homeodomain-like"/>
    <property type="match status" value="1"/>
</dbReference>
<feature type="region of interest" description="Disordered" evidence="7">
    <location>
        <begin position="98"/>
        <end position="154"/>
    </location>
</feature>
<name>A0A9P6LCT0_9AGAM</name>
<dbReference type="InterPro" id="IPR001356">
    <property type="entry name" value="HD"/>
</dbReference>
<dbReference type="SMART" id="SM00389">
    <property type="entry name" value="HOX"/>
    <property type="match status" value="1"/>
</dbReference>
<evidence type="ECO:0000256" key="4">
    <source>
        <dbReference type="ARBA" id="ARBA00023242"/>
    </source>
</evidence>
<keyword evidence="3 5" id="KW-0371">Homeobox</keyword>
<evidence type="ECO:0000256" key="5">
    <source>
        <dbReference type="PROSITE-ProRule" id="PRU00108"/>
    </source>
</evidence>
<protein>
    <recommendedName>
        <fullName evidence="8">Homeobox domain-containing protein</fullName>
    </recommendedName>
</protein>
<gene>
    <name evidence="9" type="ORF">BJ322DRAFT_93902</name>
</gene>
<dbReference type="GO" id="GO:0005634">
    <property type="term" value="C:nucleus"/>
    <property type="evidence" value="ECO:0007669"/>
    <property type="project" value="UniProtKB-SubCell"/>
</dbReference>
<evidence type="ECO:0000259" key="8">
    <source>
        <dbReference type="PROSITE" id="PS50071"/>
    </source>
</evidence>
<dbReference type="Gene3D" id="1.10.10.60">
    <property type="entry name" value="Homeodomain-like"/>
    <property type="match status" value="1"/>
</dbReference>
<dbReference type="Pfam" id="PF00046">
    <property type="entry name" value="Homeodomain"/>
    <property type="match status" value="1"/>
</dbReference>
<dbReference type="InterPro" id="IPR017970">
    <property type="entry name" value="Homeobox_CS"/>
</dbReference>
<dbReference type="OrthoDB" id="6159439at2759"/>
<evidence type="ECO:0000256" key="2">
    <source>
        <dbReference type="ARBA" id="ARBA00023125"/>
    </source>
</evidence>
<dbReference type="EMBL" id="WIUZ02000001">
    <property type="protein sequence ID" value="KAF9792992.1"/>
    <property type="molecule type" value="Genomic_DNA"/>
</dbReference>
<evidence type="ECO:0000313" key="10">
    <source>
        <dbReference type="Proteomes" id="UP000736335"/>
    </source>
</evidence>
<dbReference type="PROSITE" id="PS00027">
    <property type="entry name" value="HOMEOBOX_1"/>
    <property type="match status" value="1"/>
</dbReference>
<evidence type="ECO:0000256" key="6">
    <source>
        <dbReference type="RuleBase" id="RU000682"/>
    </source>
</evidence>
<dbReference type="PANTHER" id="PTHR24323:SF7">
    <property type="entry name" value="HOMEOBOX DOMAIN-CONTAINING PROTEIN"/>
    <property type="match status" value="1"/>
</dbReference>
<dbReference type="CDD" id="cd00086">
    <property type="entry name" value="homeodomain"/>
    <property type="match status" value="1"/>
</dbReference>
<dbReference type="PANTHER" id="PTHR24323">
    <property type="entry name" value="CEH-10 HOMEODOMAIN-CONTAINING HOMOLOG"/>
    <property type="match status" value="1"/>
</dbReference>
<dbReference type="InterPro" id="IPR009057">
    <property type="entry name" value="Homeodomain-like_sf"/>
</dbReference>